<accession>A0A026WDS5</accession>
<gene>
    <name evidence="1" type="ORF">X777_06095</name>
</gene>
<organism evidence="1 2">
    <name type="scientific">Ooceraea biroi</name>
    <name type="common">Clonal raider ant</name>
    <name type="synonym">Cerapachys biroi</name>
    <dbReference type="NCBI Taxonomy" id="2015173"/>
    <lineage>
        <taxon>Eukaryota</taxon>
        <taxon>Metazoa</taxon>
        <taxon>Ecdysozoa</taxon>
        <taxon>Arthropoda</taxon>
        <taxon>Hexapoda</taxon>
        <taxon>Insecta</taxon>
        <taxon>Pterygota</taxon>
        <taxon>Neoptera</taxon>
        <taxon>Endopterygota</taxon>
        <taxon>Hymenoptera</taxon>
        <taxon>Apocrita</taxon>
        <taxon>Aculeata</taxon>
        <taxon>Formicoidea</taxon>
        <taxon>Formicidae</taxon>
        <taxon>Dorylinae</taxon>
        <taxon>Ooceraea</taxon>
    </lineage>
</organism>
<dbReference type="EMBL" id="KK107260">
    <property type="protein sequence ID" value="EZA54245.1"/>
    <property type="molecule type" value="Genomic_DNA"/>
</dbReference>
<reference evidence="1 2" key="1">
    <citation type="journal article" date="2014" name="Curr. Biol.">
        <title>The genome of the clonal raider ant Cerapachys biroi.</title>
        <authorList>
            <person name="Oxley P.R."/>
            <person name="Ji L."/>
            <person name="Fetter-Pruneda I."/>
            <person name="McKenzie S.K."/>
            <person name="Li C."/>
            <person name="Hu H."/>
            <person name="Zhang G."/>
            <person name="Kronauer D.J."/>
        </authorList>
    </citation>
    <scope>NUCLEOTIDE SEQUENCE [LARGE SCALE GENOMIC DNA]</scope>
</reference>
<dbReference type="AlphaFoldDB" id="A0A026WDS5"/>
<keyword evidence="2" id="KW-1185">Reference proteome</keyword>
<name>A0A026WDS5_OOCBI</name>
<dbReference type="Proteomes" id="UP000053097">
    <property type="component" value="Unassembled WGS sequence"/>
</dbReference>
<sequence length="53" mass="5708">MASTTCVLDYARPACMPAASDGTETDNNSIDTSEFPADAVQYQAFLEYYCVCG</sequence>
<protein>
    <submittedName>
        <fullName evidence="1">Uncharacterized protein</fullName>
    </submittedName>
</protein>
<proteinExistence type="predicted"/>
<evidence type="ECO:0000313" key="1">
    <source>
        <dbReference type="EMBL" id="EZA54245.1"/>
    </source>
</evidence>
<evidence type="ECO:0000313" key="2">
    <source>
        <dbReference type="Proteomes" id="UP000053097"/>
    </source>
</evidence>